<comment type="caution">
    <text evidence="2">The sequence shown here is derived from an EMBL/GenBank/DDBJ whole genome shotgun (WGS) entry which is preliminary data.</text>
</comment>
<organism evidence="2 3">
    <name type="scientific">Stackebrandtia albiflava</name>
    <dbReference type="NCBI Taxonomy" id="406432"/>
    <lineage>
        <taxon>Bacteria</taxon>
        <taxon>Bacillati</taxon>
        <taxon>Actinomycetota</taxon>
        <taxon>Actinomycetes</taxon>
        <taxon>Glycomycetales</taxon>
        <taxon>Glycomycetaceae</taxon>
        <taxon>Stackebrandtia</taxon>
    </lineage>
</organism>
<feature type="compositionally biased region" description="Basic and acidic residues" evidence="1">
    <location>
        <begin position="82"/>
        <end position="99"/>
    </location>
</feature>
<name>A0A562V4V4_9ACTN</name>
<dbReference type="EMBL" id="VLLL01000006">
    <property type="protein sequence ID" value="TWJ12875.1"/>
    <property type="molecule type" value="Genomic_DNA"/>
</dbReference>
<accession>A0A562V4V4</accession>
<dbReference type="AlphaFoldDB" id="A0A562V4V4"/>
<proteinExistence type="predicted"/>
<dbReference type="RefSeq" id="WP_147140323.1">
    <property type="nucleotide sequence ID" value="NZ_BAABIJ010000002.1"/>
</dbReference>
<evidence type="ECO:0000256" key="1">
    <source>
        <dbReference type="SAM" id="MobiDB-lite"/>
    </source>
</evidence>
<gene>
    <name evidence="2" type="ORF">LX16_3642</name>
</gene>
<evidence type="ECO:0000313" key="3">
    <source>
        <dbReference type="Proteomes" id="UP000321617"/>
    </source>
</evidence>
<dbReference type="OrthoDB" id="3397070at2"/>
<reference evidence="2 3" key="1">
    <citation type="journal article" date="2013" name="Stand. Genomic Sci.">
        <title>Genomic Encyclopedia of Type Strains, Phase I: The one thousand microbial genomes (KMG-I) project.</title>
        <authorList>
            <person name="Kyrpides N.C."/>
            <person name="Woyke T."/>
            <person name="Eisen J.A."/>
            <person name="Garrity G."/>
            <person name="Lilburn T.G."/>
            <person name="Beck B.J."/>
            <person name="Whitman W.B."/>
            <person name="Hugenholtz P."/>
            <person name="Klenk H.P."/>
        </authorList>
    </citation>
    <scope>NUCLEOTIDE SEQUENCE [LARGE SCALE GENOMIC DNA]</scope>
    <source>
        <strain evidence="2 3">DSM 45044</strain>
    </source>
</reference>
<protein>
    <submittedName>
        <fullName evidence="2">Uncharacterized protein</fullName>
    </submittedName>
</protein>
<keyword evidence="3" id="KW-1185">Reference proteome</keyword>
<dbReference type="Proteomes" id="UP000321617">
    <property type="component" value="Unassembled WGS sequence"/>
</dbReference>
<sequence>MSLLRWMRGGDDNNDAAVTGLSTGLAELEAVFAPSKRKQTELIMEQTNSRFDAETGEPLNLIDLDGGMAVVHRRSVGQEELDVPRDGLGDELDGDRRQE</sequence>
<feature type="region of interest" description="Disordered" evidence="1">
    <location>
        <begin position="75"/>
        <end position="99"/>
    </location>
</feature>
<evidence type="ECO:0000313" key="2">
    <source>
        <dbReference type="EMBL" id="TWJ12875.1"/>
    </source>
</evidence>